<accession>A0A6J7QD70</accession>
<sequence length="72" mass="7479">MHAIRAGSPATVIELLVDEGQMVAELDALVILDSSNGEVVVITEVPGVVREIHVEPGSSVTEGSLIALIDES</sequence>
<feature type="domain" description="Lipoyl-binding" evidence="1">
    <location>
        <begin position="4"/>
        <end position="69"/>
    </location>
</feature>
<evidence type="ECO:0000259" key="1">
    <source>
        <dbReference type="Pfam" id="PF00364"/>
    </source>
</evidence>
<dbReference type="Pfam" id="PF00364">
    <property type="entry name" value="Biotin_lipoyl"/>
    <property type="match status" value="1"/>
</dbReference>
<evidence type="ECO:0000313" key="3">
    <source>
        <dbReference type="EMBL" id="CAB4973320.1"/>
    </source>
</evidence>
<dbReference type="EMBL" id="CAFBPQ010000004">
    <property type="protein sequence ID" value="CAB5015011.1"/>
    <property type="molecule type" value="Genomic_DNA"/>
</dbReference>
<evidence type="ECO:0000313" key="2">
    <source>
        <dbReference type="EMBL" id="CAB4732139.1"/>
    </source>
</evidence>
<name>A0A6J7QD70_9ZZZZ</name>
<dbReference type="EMBL" id="CAEZYK010000096">
    <property type="protein sequence ID" value="CAB4732139.1"/>
    <property type="molecule type" value="Genomic_DNA"/>
</dbReference>
<reference evidence="4" key="1">
    <citation type="submission" date="2020-05" db="EMBL/GenBank/DDBJ databases">
        <authorList>
            <person name="Chiriac C."/>
            <person name="Salcher M."/>
            <person name="Ghai R."/>
            <person name="Kavagutti S V."/>
        </authorList>
    </citation>
    <scope>NUCLEOTIDE SEQUENCE</scope>
</reference>
<evidence type="ECO:0000313" key="4">
    <source>
        <dbReference type="EMBL" id="CAB5015011.1"/>
    </source>
</evidence>
<proteinExistence type="predicted"/>
<dbReference type="SUPFAM" id="SSF51230">
    <property type="entry name" value="Single hybrid motif"/>
    <property type="match status" value="1"/>
</dbReference>
<dbReference type="AlphaFoldDB" id="A0A6J7QD70"/>
<dbReference type="Gene3D" id="2.40.50.100">
    <property type="match status" value="1"/>
</dbReference>
<dbReference type="EMBL" id="CAFBOF010000008">
    <property type="protein sequence ID" value="CAB4973320.1"/>
    <property type="molecule type" value="Genomic_DNA"/>
</dbReference>
<dbReference type="InterPro" id="IPR011053">
    <property type="entry name" value="Single_hybrid_motif"/>
</dbReference>
<dbReference type="CDD" id="cd06850">
    <property type="entry name" value="biotinyl_domain"/>
    <property type="match status" value="1"/>
</dbReference>
<dbReference type="InterPro" id="IPR000089">
    <property type="entry name" value="Biotin_lipoyl"/>
</dbReference>
<gene>
    <name evidence="2" type="ORF">UFOPK2683_01350</name>
    <name evidence="3" type="ORF">UFOPK3897_00626</name>
    <name evidence="4" type="ORF">UFOPK4121_00274</name>
</gene>
<organism evidence="4">
    <name type="scientific">freshwater metagenome</name>
    <dbReference type="NCBI Taxonomy" id="449393"/>
    <lineage>
        <taxon>unclassified sequences</taxon>
        <taxon>metagenomes</taxon>
        <taxon>ecological metagenomes</taxon>
    </lineage>
</organism>
<protein>
    <submittedName>
        <fullName evidence="4">Unannotated protein</fullName>
    </submittedName>
</protein>